<dbReference type="AlphaFoldDB" id="A0A1F5VQW2"/>
<dbReference type="EMBL" id="MFGW01000105">
    <property type="protein sequence ID" value="OGF65749.1"/>
    <property type="molecule type" value="Genomic_DNA"/>
</dbReference>
<evidence type="ECO:0000313" key="2">
    <source>
        <dbReference type="Proteomes" id="UP000178943"/>
    </source>
</evidence>
<dbReference type="Proteomes" id="UP000178943">
    <property type="component" value="Unassembled WGS sequence"/>
</dbReference>
<sequence>MNITRAELLNKLFLQDTDEMNRVPMNFKEVQFVADVPGQSDMLYYLKLQMEIMRESREYQTISNVLKAKHDAITNAIRNIR</sequence>
<reference evidence="1 2" key="1">
    <citation type="journal article" date="2016" name="Nat. Commun.">
        <title>Thousands of microbial genomes shed light on interconnected biogeochemical processes in an aquifer system.</title>
        <authorList>
            <person name="Anantharaman K."/>
            <person name="Brown C.T."/>
            <person name="Hug L.A."/>
            <person name="Sharon I."/>
            <person name="Castelle C.J."/>
            <person name="Probst A.J."/>
            <person name="Thomas B.C."/>
            <person name="Singh A."/>
            <person name="Wilkins M.J."/>
            <person name="Karaoz U."/>
            <person name="Brodie E.L."/>
            <person name="Williams K.H."/>
            <person name="Hubbard S.S."/>
            <person name="Banfield J.F."/>
        </authorList>
    </citation>
    <scope>NUCLEOTIDE SEQUENCE [LARGE SCALE GENOMIC DNA]</scope>
</reference>
<gene>
    <name evidence="1" type="ORF">A2Y62_08635</name>
</gene>
<dbReference type="STRING" id="1817863.A2Y62_08635"/>
<name>A0A1F5VQW2_9BACT</name>
<evidence type="ECO:0000313" key="1">
    <source>
        <dbReference type="EMBL" id="OGF65749.1"/>
    </source>
</evidence>
<evidence type="ECO:0008006" key="3">
    <source>
        <dbReference type="Google" id="ProtNLM"/>
    </source>
</evidence>
<accession>A0A1F5VQW2</accession>
<protein>
    <recommendedName>
        <fullName evidence="3">Flagellar basal-body/hook protein C-terminal domain-containing protein</fullName>
    </recommendedName>
</protein>
<organism evidence="1 2">
    <name type="scientific">Candidatus Fischerbacteria bacterium RBG_13_37_8</name>
    <dbReference type="NCBI Taxonomy" id="1817863"/>
    <lineage>
        <taxon>Bacteria</taxon>
        <taxon>Candidatus Fischeribacteriota</taxon>
    </lineage>
</organism>
<comment type="caution">
    <text evidence="1">The sequence shown here is derived from an EMBL/GenBank/DDBJ whole genome shotgun (WGS) entry which is preliminary data.</text>
</comment>
<proteinExistence type="predicted"/>